<organism evidence="2 3">
    <name type="scientific">Ananas comosus</name>
    <name type="common">Pineapple</name>
    <name type="synonym">Ananas ananas</name>
    <dbReference type="NCBI Taxonomy" id="4615"/>
    <lineage>
        <taxon>Eukaryota</taxon>
        <taxon>Viridiplantae</taxon>
        <taxon>Streptophyta</taxon>
        <taxon>Embryophyta</taxon>
        <taxon>Tracheophyta</taxon>
        <taxon>Spermatophyta</taxon>
        <taxon>Magnoliopsida</taxon>
        <taxon>Liliopsida</taxon>
        <taxon>Poales</taxon>
        <taxon>Bromeliaceae</taxon>
        <taxon>Bromelioideae</taxon>
        <taxon>Ananas</taxon>
    </lineage>
</organism>
<dbReference type="AlphaFoldDB" id="A0A199URW7"/>
<dbReference type="Proteomes" id="UP000092600">
    <property type="component" value="Unassembled WGS sequence"/>
</dbReference>
<sequence>MIKVNYGGYFEETKKGKKYVLGRQRINYVDIDYYNFTRLCNDLSKMFKWEADQALCIWYVGESKSFISITSDAQFMSICSMHSDVKVLELFVTIKSNSIQISSDSLGTGGNEFGQRYSSANLRVQTDEQPLYRDDKSVDDQGEKEFRDEEILNIGDQAEENRDQATKNTDGANGIDIDDSNVVWSENSFHSRYSSDSEEEVVDYLDVYKVDKENPVMEVGSMFANKETLKTVLSQYALLHEFEVKVEKSDKKRLNVVCAAESCKWSLHASVLQDGVTFQVKTVQGEHVCSSINKCRNKMASQAWICNREANLDAYKFLQENHSKCWSMSQFGTTAKCDYTTNNLSESFNTWVAEARYRPILDLLNCIRQKIMENMESHRRKAREWTEPLVPTVMKYIRNAS</sequence>
<evidence type="ECO:0000259" key="1">
    <source>
        <dbReference type="Pfam" id="PF03108"/>
    </source>
</evidence>
<feature type="non-terminal residue" evidence="2">
    <location>
        <position position="401"/>
    </location>
</feature>
<evidence type="ECO:0000313" key="3">
    <source>
        <dbReference type="Proteomes" id="UP000092600"/>
    </source>
</evidence>
<dbReference type="PANTHER" id="PTHR31973">
    <property type="entry name" value="POLYPROTEIN, PUTATIVE-RELATED"/>
    <property type="match status" value="1"/>
</dbReference>
<dbReference type="EMBL" id="LSRQ01005487">
    <property type="protein sequence ID" value="OAY67543.1"/>
    <property type="molecule type" value="Genomic_DNA"/>
</dbReference>
<dbReference type="Pfam" id="PF03108">
    <property type="entry name" value="DBD_Tnp_Mut"/>
    <property type="match status" value="1"/>
</dbReference>
<reference evidence="2 3" key="1">
    <citation type="journal article" date="2016" name="DNA Res.">
        <title>The draft genome of MD-2 pineapple using hybrid error correction of long reads.</title>
        <authorList>
            <person name="Redwan R.M."/>
            <person name="Saidin A."/>
            <person name="Kumar S.V."/>
        </authorList>
    </citation>
    <scope>NUCLEOTIDE SEQUENCE [LARGE SCALE GENOMIC DNA]</scope>
    <source>
        <strain evidence="3">cv. MD2</strain>
        <tissue evidence="2">Leaf</tissue>
    </source>
</reference>
<name>A0A199URW7_ANACO</name>
<feature type="domain" description="Transposase MuDR plant" evidence="1">
    <location>
        <begin position="217"/>
        <end position="280"/>
    </location>
</feature>
<protein>
    <recommendedName>
        <fullName evidence="1">Transposase MuDR plant domain-containing protein</fullName>
    </recommendedName>
</protein>
<dbReference type="PANTHER" id="PTHR31973:SF188">
    <property type="entry name" value="POLYPROTEIN, PUTATIVE-RELATED"/>
    <property type="match status" value="1"/>
</dbReference>
<gene>
    <name evidence="2" type="ORF">ACMD2_16874</name>
</gene>
<evidence type="ECO:0000313" key="2">
    <source>
        <dbReference type="EMBL" id="OAY67543.1"/>
    </source>
</evidence>
<accession>A0A199URW7</accession>
<proteinExistence type="predicted"/>
<comment type="caution">
    <text evidence="2">The sequence shown here is derived from an EMBL/GenBank/DDBJ whole genome shotgun (WGS) entry which is preliminary data.</text>
</comment>
<dbReference type="InterPro" id="IPR004332">
    <property type="entry name" value="Transposase_MuDR"/>
</dbReference>